<dbReference type="VEuPathDB" id="TriTrypDB:TcIL3000_0_21720"/>
<feature type="compositionally biased region" description="Acidic residues" evidence="1">
    <location>
        <begin position="236"/>
        <end position="249"/>
    </location>
</feature>
<evidence type="ECO:0000256" key="2">
    <source>
        <dbReference type="SAM" id="SignalP"/>
    </source>
</evidence>
<dbReference type="OMA" id="QWERSSK"/>
<feature type="region of interest" description="Disordered" evidence="1">
    <location>
        <begin position="226"/>
        <end position="249"/>
    </location>
</feature>
<dbReference type="EMBL" id="CAEQ01002681">
    <property type="protein sequence ID" value="CCD17346.1"/>
    <property type="molecule type" value="Genomic_DNA"/>
</dbReference>
<evidence type="ECO:0008006" key="6">
    <source>
        <dbReference type="Google" id="ProtNLM"/>
    </source>
</evidence>
<evidence type="ECO:0000256" key="1">
    <source>
        <dbReference type="SAM" id="MobiDB-lite"/>
    </source>
</evidence>
<proteinExistence type="predicted"/>
<reference evidence="5" key="1">
    <citation type="submission" date="2011-07" db="EMBL/GenBank/DDBJ databases">
        <title>Divergent evolution of antigenic variation in African trypanosomes.</title>
        <authorList>
            <person name="Jackson A.P."/>
            <person name="Berry A."/>
            <person name="Allison H.C."/>
            <person name="Burton P."/>
            <person name="Anderson J."/>
            <person name="Aslett M."/>
            <person name="Brown R."/>
            <person name="Corton N."/>
            <person name="Harris D."/>
            <person name="Hauser H."/>
            <person name="Gamble J."/>
            <person name="Gilderthorp R."/>
            <person name="McQuillan J."/>
            <person name="Quail M.A."/>
            <person name="Sanders M."/>
            <person name="Van Tonder A."/>
            <person name="Ginger M.L."/>
            <person name="Donelson J.E."/>
            <person name="Field M.C."/>
            <person name="Barry J.D."/>
            <person name="Berriman M."/>
            <person name="Hertz-Fowler C."/>
        </authorList>
    </citation>
    <scope>NUCLEOTIDE SEQUENCE [LARGE SCALE GENOMIC DNA]</scope>
    <source>
        <strain evidence="5">IL3000</strain>
    </source>
</reference>
<feature type="chain" id="PRO_5010833325" description="DUF3456 domain-containing protein" evidence="2">
    <location>
        <begin position="20"/>
        <end position="249"/>
    </location>
</feature>
<name>F9WJ43_TRYCI</name>
<evidence type="ECO:0000313" key="5">
    <source>
        <dbReference type="Proteomes" id="UP000000702"/>
    </source>
</evidence>
<organism evidence="4 5">
    <name type="scientific">Trypanosoma congolense (strain IL3000)</name>
    <dbReference type="NCBI Taxonomy" id="1068625"/>
    <lineage>
        <taxon>Eukaryota</taxon>
        <taxon>Discoba</taxon>
        <taxon>Euglenozoa</taxon>
        <taxon>Kinetoplastea</taxon>
        <taxon>Metakinetoplastina</taxon>
        <taxon>Trypanosomatida</taxon>
        <taxon>Trypanosomatidae</taxon>
        <taxon>Trypanosoma</taxon>
        <taxon>Nannomonas</taxon>
    </lineage>
</organism>
<sequence length="249" mass="27791">MLGMLSLLLLLLAAKSNRAASNEPIDFSKMRNPLDMDEINEKLRKKVDDDDPVQKSLPDPTDPKFRLPLKCSACGAVIEHVVRLLRPIIEQQSLRAARSGGKVPSDALPKSYEVVDVFENLCGEIARFYGLEVEEEKQKLTLRFSKSFGIKRLQGSWIPSFLTSTCEDLLNSYEEEQLTAMVLGVAKAEADAGRGRVISMNPDQGIVDQVREMVCTNWKESSTGCDHKGLAIDPRTEEDDNSEMNDMDL</sequence>
<dbReference type="VEuPathDB" id="TriTrypDB:TcIL3000.11.5390"/>
<keyword evidence="2" id="KW-0732">Signal</keyword>
<protein>
    <recommendedName>
        <fullName evidence="6">DUF3456 domain-containing protein</fullName>
    </recommendedName>
</protein>
<reference evidence="4 5" key="2">
    <citation type="journal article" date="2012" name="Proc. Natl. Acad. Sci. U.S.A.">
        <title>Antigenic diversity is generated by distinct evolutionary mechanisms in African trypanosome species.</title>
        <authorList>
            <person name="Jackson A.P."/>
            <person name="Berry A."/>
            <person name="Aslett M."/>
            <person name="Allison H.C."/>
            <person name="Burton P."/>
            <person name="Vavrova-Anderson J."/>
            <person name="Brown R."/>
            <person name="Browne H."/>
            <person name="Corton N."/>
            <person name="Hauser H."/>
            <person name="Gamble J."/>
            <person name="Gilderthorp R."/>
            <person name="Marcello L."/>
            <person name="McQuillan J."/>
            <person name="Otto T.D."/>
            <person name="Quail M.A."/>
            <person name="Sanders M.J."/>
            <person name="van Tonder A."/>
            <person name="Ginger M.L."/>
            <person name="Field M.C."/>
            <person name="Barry J.D."/>
            <person name="Hertz-Fowler C."/>
            <person name="Berriman M."/>
        </authorList>
    </citation>
    <scope>NUCLEOTIDE SEQUENCE [LARGE SCALE GENOMIC DNA]</scope>
    <source>
        <strain evidence="4 5">IL3000</strain>
    </source>
</reference>
<gene>
    <name evidence="4" type="ORF">TCIL3000_0_21720</name>
    <name evidence="3" type="ORF">TCIL3000_11_5390</name>
</gene>
<dbReference type="AlphaFoldDB" id="F9WJ43"/>
<dbReference type="EMBL" id="HE575324">
    <property type="protein sequence ID" value="CCC95125.1"/>
    <property type="molecule type" value="Genomic_DNA"/>
</dbReference>
<accession>F9WJ43</accession>
<evidence type="ECO:0000313" key="4">
    <source>
        <dbReference type="EMBL" id="CCD17346.1"/>
    </source>
</evidence>
<keyword evidence="5" id="KW-1185">Reference proteome</keyword>
<evidence type="ECO:0000313" key="3">
    <source>
        <dbReference type="EMBL" id="CCC95125.1"/>
    </source>
</evidence>
<dbReference type="Proteomes" id="UP000000702">
    <property type="component" value="Unassembled WGS sequence"/>
</dbReference>
<feature type="signal peptide" evidence="2">
    <location>
        <begin position="1"/>
        <end position="19"/>
    </location>
</feature>